<protein>
    <submittedName>
        <fullName evidence="1">Uncharacterized protein</fullName>
    </submittedName>
</protein>
<accession>A0ABS7S1U2</accession>
<dbReference type="SUPFAM" id="SSF68918">
    <property type="entry name" value="Recombination endonuclease VII, C-terminal and dimerization domains"/>
    <property type="match status" value="1"/>
</dbReference>
<comment type="caution">
    <text evidence="1">The sequence shown here is derived from an EMBL/GenBank/DDBJ whole genome shotgun (WGS) entry which is preliminary data.</text>
</comment>
<evidence type="ECO:0000313" key="2">
    <source>
        <dbReference type="Proteomes" id="UP000706580"/>
    </source>
</evidence>
<proteinExistence type="predicted"/>
<evidence type="ECO:0000313" key="1">
    <source>
        <dbReference type="EMBL" id="MBZ0059283.1"/>
    </source>
</evidence>
<dbReference type="RefSeq" id="WP_223075047.1">
    <property type="nucleotide sequence ID" value="NZ_JADMNK010000009.1"/>
</dbReference>
<dbReference type="EMBL" id="JADMNK010000009">
    <property type="protein sequence ID" value="MBZ0059283.1"/>
    <property type="molecule type" value="Genomic_DNA"/>
</dbReference>
<sequence>MKGKTDLPTVLRKLADYWEQDYSEQPIHPSFVLDQSKRFGKFTRKRMIKELRAAGVEVG</sequence>
<dbReference type="Proteomes" id="UP000706580">
    <property type="component" value="Unassembled WGS sequence"/>
</dbReference>
<dbReference type="InterPro" id="IPR036309">
    <property type="entry name" value="T4_recomb_endonuclease_dim_sf"/>
</dbReference>
<keyword evidence="2" id="KW-1185">Reference proteome</keyword>
<organism evidence="1 2">
    <name type="scientific">Leclercia barmai</name>
    <dbReference type="NCBI Taxonomy" id="2785629"/>
    <lineage>
        <taxon>Bacteria</taxon>
        <taxon>Pseudomonadati</taxon>
        <taxon>Pseudomonadota</taxon>
        <taxon>Gammaproteobacteria</taxon>
        <taxon>Enterobacterales</taxon>
        <taxon>Enterobacteriaceae</taxon>
        <taxon>Leclercia</taxon>
    </lineage>
</organism>
<reference evidence="1 2" key="1">
    <citation type="submission" date="2020-11" db="EMBL/GenBank/DDBJ databases">
        <title>Draft Genome of Enterobacter sp. strain EMC7.</title>
        <authorList>
            <person name="Barman P."/>
            <person name="Sinha S."/>
            <person name="Sen S."/>
            <person name="Chakraborty R."/>
        </authorList>
    </citation>
    <scope>NUCLEOTIDE SEQUENCE [LARGE SCALE GENOMIC DNA]</scope>
    <source>
        <strain evidence="1 2">EMC7</strain>
    </source>
</reference>
<dbReference type="Gene3D" id="1.10.720.10">
    <property type="match status" value="1"/>
</dbReference>
<name>A0ABS7S1U2_9ENTR</name>
<gene>
    <name evidence="1" type="ORF">ITX56_15990</name>
</gene>